<dbReference type="Gene3D" id="3.40.50.1110">
    <property type="entry name" value="SGNH hydrolase"/>
    <property type="match status" value="1"/>
</dbReference>
<dbReference type="PANTHER" id="PTHR14209:SF19">
    <property type="entry name" value="ISOAMYL ACETATE-HYDROLYZING ESTERASE 1 HOMOLOG"/>
    <property type="match status" value="1"/>
</dbReference>
<dbReference type="Pfam" id="PF13472">
    <property type="entry name" value="Lipase_GDSL_2"/>
    <property type="match status" value="1"/>
</dbReference>
<dbReference type="CDD" id="cd01838">
    <property type="entry name" value="Isoamyl_acetate_hydrolase_like"/>
    <property type="match status" value="1"/>
</dbReference>
<accession>A0ABR3V6Z8</accession>
<protein>
    <recommendedName>
        <fullName evidence="1">SGNH hydrolase-type esterase domain-containing protein</fullName>
    </recommendedName>
</protein>
<comment type="caution">
    <text evidence="2">The sequence shown here is derived from an EMBL/GenBank/DDBJ whole genome shotgun (WGS) entry which is preliminary data.</text>
</comment>
<name>A0ABR3V6Z8_HUMIN</name>
<keyword evidence="3" id="KW-1185">Reference proteome</keyword>
<evidence type="ECO:0000259" key="1">
    <source>
        <dbReference type="Pfam" id="PF13472"/>
    </source>
</evidence>
<gene>
    <name evidence="2" type="ORF">VTJ49DRAFT_3655</name>
</gene>
<dbReference type="SUPFAM" id="SSF52266">
    <property type="entry name" value="SGNH hydrolase"/>
    <property type="match status" value="1"/>
</dbReference>
<evidence type="ECO:0000313" key="2">
    <source>
        <dbReference type="EMBL" id="KAL1837552.1"/>
    </source>
</evidence>
<dbReference type="EMBL" id="JAZGSY010000283">
    <property type="protein sequence ID" value="KAL1837552.1"/>
    <property type="molecule type" value="Genomic_DNA"/>
</dbReference>
<proteinExistence type="predicted"/>
<evidence type="ECO:0000313" key="3">
    <source>
        <dbReference type="Proteomes" id="UP001583172"/>
    </source>
</evidence>
<reference evidence="2 3" key="1">
    <citation type="journal article" date="2024" name="Commun. Biol.">
        <title>Comparative genomic analysis of thermophilic fungi reveals convergent evolutionary adaptations and gene losses.</title>
        <authorList>
            <person name="Steindorff A.S."/>
            <person name="Aguilar-Pontes M.V."/>
            <person name="Robinson A.J."/>
            <person name="Andreopoulos B."/>
            <person name="LaButti K."/>
            <person name="Kuo A."/>
            <person name="Mondo S."/>
            <person name="Riley R."/>
            <person name="Otillar R."/>
            <person name="Haridas S."/>
            <person name="Lipzen A."/>
            <person name="Grimwood J."/>
            <person name="Schmutz J."/>
            <person name="Clum A."/>
            <person name="Reid I.D."/>
            <person name="Moisan M.C."/>
            <person name="Butler G."/>
            <person name="Nguyen T.T.M."/>
            <person name="Dewar K."/>
            <person name="Conant G."/>
            <person name="Drula E."/>
            <person name="Henrissat B."/>
            <person name="Hansel C."/>
            <person name="Singer S."/>
            <person name="Hutchinson M.I."/>
            <person name="de Vries R.P."/>
            <person name="Natvig D.O."/>
            <person name="Powell A.J."/>
            <person name="Tsang A."/>
            <person name="Grigoriev I.V."/>
        </authorList>
    </citation>
    <scope>NUCLEOTIDE SEQUENCE [LARGE SCALE GENOMIC DNA]</scope>
    <source>
        <strain evidence="2 3">CBS 620.91</strain>
    </source>
</reference>
<dbReference type="Proteomes" id="UP001583172">
    <property type="component" value="Unassembled WGS sequence"/>
</dbReference>
<feature type="domain" description="SGNH hydrolase-type esterase" evidence="1">
    <location>
        <begin position="21"/>
        <end position="238"/>
    </location>
</feature>
<organism evidence="2 3">
    <name type="scientific">Humicola insolens</name>
    <name type="common">Soft-rot fungus</name>
    <dbReference type="NCBI Taxonomy" id="85995"/>
    <lineage>
        <taxon>Eukaryota</taxon>
        <taxon>Fungi</taxon>
        <taxon>Dikarya</taxon>
        <taxon>Ascomycota</taxon>
        <taxon>Pezizomycotina</taxon>
        <taxon>Sordariomycetes</taxon>
        <taxon>Sordariomycetidae</taxon>
        <taxon>Sordariales</taxon>
        <taxon>Chaetomiaceae</taxon>
        <taxon>Mycothermus</taxon>
    </lineage>
</organism>
<dbReference type="PANTHER" id="PTHR14209">
    <property type="entry name" value="ISOAMYL ACETATE-HYDROLYZING ESTERASE 1"/>
    <property type="match status" value="1"/>
</dbReference>
<dbReference type="InterPro" id="IPR045136">
    <property type="entry name" value="Iah1-like"/>
</dbReference>
<sequence>MGGHTGEEERYLKLSYPQIVLFGDSLFQGTADVSSGFSFQAALQAQVLRRLDVVNRGFSGYNTSNALSVLPKVFAPPGPGVPQLRYLFILFGANDACVPLPTNFQHVPLDKFKANLKRIITHRNITAHKPKIFLITPPPLDQIRVTELDLATGHPAAARQTKVSATYSEAVRQVAAENPGVTLIDLHKALMDRAVEMTPGFDPKKGGPALGDPAGGVRGYLKELLPDGLHLSAEAYRIFYDLVRPHVGGEWAGTRDEDRVGYVLPDWREAPWLEEDAHLKGKSL</sequence>
<dbReference type="InterPro" id="IPR036514">
    <property type="entry name" value="SGNH_hydro_sf"/>
</dbReference>
<dbReference type="InterPro" id="IPR013830">
    <property type="entry name" value="SGNH_hydro"/>
</dbReference>